<dbReference type="HOGENOM" id="CLU_1670789_0_0_1"/>
<protein>
    <submittedName>
        <fullName evidence="1">AAEL001663-PA</fullName>
    </submittedName>
</protein>
<accession>Q17KI8</accession>
<reference evidence="1" key="2">
    <citation type="journal article" date="2007" name="Science">
        <title>Genome sequence of Aedes aegypti, a major arbovirus vector.</title>
        <authorList>
            <person name="Nene V."/>
            <person name="Wortman J.R."/>
            <person name="Lawson D."/>
            <person name="Haas B."/>
            <person name="Kodira C."/>
            <person name="Tu Z.J."/>
            <person name="Loftus B."/>
            <person name="Xi Z."/>
            <person name="Megy K."/>
            <person name="Grabherr M."/>
            <person name="Ren Q."/>
            <person name="Zdobnov E.M."/>
            <person name="Lobo N.F."/>
            <person name="Campbell K.S."/>
            <person name="Brown S.E."/>
            <person name="Bonaldo M.F."/>
            <person name="Zhu J."/>
            <person name="Sinkins S.P."/>
            <person name="Hogenkamp D.G."/>
            <person name="Amedeo P."/>
            <person name="Arensburger P."/>
            <person name="Atkinson P.W."/>
            <person name="Bidwell S."/>
            <person name="Biedler J."/>
            <person name="Birney E."/>
            <person name="Bruggner R.V."/>
            <person name="Costas J."/>
            <person name="Coy M.R."/>
            <person name="Crabtree J."/>
            <person name="Crawford M."/>
            <person name="Debruyn B."/>
            <person name="Decaprio D."/>
            <person name="Eiglmeier K."/>
            <person name="Eisenstadt E."/>
            <person name="El-Dorry H."/>
            <person name="Gelbart W.M."/>
            <person name="Gomes S.L."/>
            <person name="Hammond M."/>
            <person name="Hannick L.I."/>
            <person name="Hogan J.R."/>
            <person name="Holmes M.H."/>
            <person name="Jaffe D."/>
            <person name="Johnston J.S."/>
            <person name="Kennedy R.C."/>
            <person name="Koo H."/>
            <person name="Kravitz S."/>
            <person name="Kriventseva E.V."/>
            <person name="Kulp D."/>
            <person name="Labutti K."/>
            <person name="Lee E."/>
            <person name="Li S."/>
            <person name="Lovin D.D."/>
            <person name="Mao C."/>
            <person name="Mauceli E."/>
            <person name="Menck C.F."/>
            <person name="Miller J.R."/>
            <person name="Montgomery P."/>
            <person name="Mori A."/>
            <person name="Nascimento A.L."/>
            <person name="Naveira H.F."/>
            <person name="Nusbaum C."/>
            <person name="O'leary S."/>
            <person name="Orvis J."/>
            <person name="Pertea M."/>
            <person name="Quesneville H."/>
            <person name="Reidenbach K.R."/>
            <person name="Rogers Y.H."/>
            <person name="Roth C.W."/>
            <person name="Schneider J.R."/>
            <person name="Schatz M."/>
            <person name="Shumway M."/>
            <person name="Stanke M."/>
            <person name="Stinson E.O."/>
            <person name="Tubio J.M."/>
            <person name="Vanzee J.P."/>
            <person name="Verjovski-Almeida S."/>
            <person name="Werner D."/>
            <person name="White O."/>
            <person name="Wyder S."/>
            <person name="Zeng Q."/>
            <person name="Zhao Q."/>
            <person name="Zhao Y."/>
            <person name="Hill C.A."/>
            <person name="Raikhel A.S."/>
            <person name="Soares M.B."/>
            <person name="Knudson D.L."/>
            <person name="Lee N.H."/>
            <person name="Galagan J."/>
            <person name="Salzberg S.L."/>
            <person name="Paulsen I.T."/>
            <person name="Dimopoulos G."/>
            <person name="Collins F.H."/>
            <person name="Birren B."/>
            <person name="Fraser-Liggett C.M."/>
            <person name="Severson D.W."/>
        </authorList>
    </citation>
    <scope>NUCLEOTIDE SEQUENCE [LARGE SCALE GENOMIC DNA]</scope>
    <source>
        <strain evidence="1">Liverpool</strain>
    </source>
</reference>
<organism evidence="1 2">
    <name type="scientific">Aedes aegypti</name>
    <name type="common">Yellowfever mosquito</name>
    <name type="synonym">Culex aegypti</name>
    <dbReference type="NCBI Taxonomy" id="7159"/>
    <lineage>
        <taxon>Eukaryota</taxon>
        <taxon>Metazoa</taxon>
        <taxon>Ecdysozoa</taxon>
        <taxon>Arthropoda</taxon>
        <taxon>Hexapoda</taxon>
        <taxon>Insecta</taxon>
        <taxon>Pterygota</taxon>
        <taxon>Neoptera</taxon>
        <taxon>Endopterygota</taxon>
        <taxon>Diptera</taxon>
        <taxon>Nematocera</taxon>
        <taxon>Culicoidea</taxon>
        <taxon>Culicidae</taxon>
        <taxon>Culicinae</taxon>
        <taxon>Aedini</taxon>
        <taxon>Aedes</taxon>
        <taxon>Stegomyia</taxon>
    </lineage>
</organism>
<gene>
    <name evidence="1" type="ORF">AaeL_AAEL001663</name>
</gene>
<dbReference type="Proteomes" id="UP000682892">
    <property type="component" value="Unassembled WGS sequence"/>
</dbReference>
<name>Q17KI8_AEDAE</name>
<proteinExistence type="predicted"/>
<evidence type="ECO:0000313" key="2">
    <source>
        <dbReference type="Proteomes" id="UP000682892"/>
    </source>
</evidence>
<dbReference type="EMBL" id="CH477223">
    <property type="protein sequence ID" value="EAT47237.1"/>
    <property type="molecule type" value="Genomic_DNA"/>
</dbReference>
<evidence type="ECO:0000313" key="1">
    <source>
        <dbReference type="EMBL" id="EAT47237.1"/>
    </source>
</evidence>
<sequence length="158" mass="16778">MTDFNSWPSSRKENGEQRLTLGAMGLPPADVVVGEGTWSSLSEVFFDPMPAAASDWRIRSQKLAFSCFGTSPSDFDEPGSGSLFSKGLLSRGSSVLVKGVGWGFALVVGDWMGLTSKPILSRCSLGFAITMAHSLSGTASSIGLAFPSGLRERFSFIK</sequence>
<reference evidence="1" key="3">
    <citation type="submission" date="2012-09" db="EMBL/GenBank/DDBJ databases">
        <authorList>
            <consortium name="VectorBase"/>
        </authorList>
    </citation>
    <scope>NUCLEOTIDE SEQUENCE</scope>
    <source>
        <strain evidence="1">Liverpool</strain>
    </source>
</reference>
<dbReference type="AlphaFoldDB" id="Q17KI8"/>
<dbReference type="PaxDb" id="7159-AAEL001663-PA"/>
<reference evidence="1" key="1">
    <citation type="submission" date="2005-10" db="EMBL/GenBank/DDBJ databases">
        <authorList>
            <person name="Loftus B.J."/>
            <person name="Nene V.M."/>
            <person name="Hannick L.I."/>
            <person name="Bidwell S."/>
            <person name="Haas B."/>
            <person name="Amedeo P."/>
            <person name="Orvis J."/>
            <person name="Wortman J.R."/>
            <person name="White O.R."/>
            <person name="Salzberg S."/>
            <person name="Shumway M."/>
            <person name="Koo H."/>
            <person name="Zhao Y."/>
            <person name="Holmes M."/>
            <person name="Miller J."/>
            <person name="Schatz M."/>
            <person name="Pop M."/>
            <person name="Pai G."/>
            <person name="Utterback T."/>
            <person name="Rogers Y.-H."/>
            <person name="Kravitz S."/>
            <person name="Fraser C.M."/>
        </authorList>
    </citation>
    <scope>NUCLEOTIDE SEQUENCE</scope>
    <source>
        <strain evidence="1">Liverpool</strain>
    </source>
</reference>